<protein>
    <recommendedName>
        <fullName evidence="1">Fibronectin type-III domain-containing protein</fullName>
    </recommendedName>
</protein>
<dbReference type="InterPro" id="IPR003961">
    <property type="entry name" value="FN3_dom"/>
</dbReference>
<reference evidence="2" key="3">
    <citation type="submission" date="2025-09" db="UniProtKB">
        <authorList>
            <consortium name="Ensembl"/>
        </authorList>
    </citation>
    <scope>IDENTIFICATION</scope>
</reference>
<proteinExistence type="predicted"/>
<dbReference type="AlphaFoldDB" id="A0AAY4EMI2"/>
<dbReference type="SMART" id="SM00060">
    <property type="entry name" value="FN3"/>
    <property type="match status" value="2"/>
</dbReference>
<dbReference type="InterPro" id="IPR013783">
    <property type="entry name" value="Ig-like_fold"/>
</dbReference>
<dbReference type="PANTHER" id="PTHR48483">
    <property type="entry name" value="INTERLEUKIN-27 SUBUNIT BETA"/>
    <property type="match status" value="1"/>
</dbReference>
<dbReference type="Gene3D" id="2.60.40.10">
    <property type="entry name" value="Immunoglobulins"/>
    <property type="match status" value="2"/>
</dbReference>
<name>A0AAY4EMI2_9TELE</name>
<dbReference type="GeneTree" id="ENSGT01030000235156"/>
<evidence type="ECO:0000259" key="1">
    <source>
        <dbReference type="PROSITE" id="PS50853"/>
    </source>
</evidence>
<feature type="domain" description="Fibronectin type-III" evidence="1">
    <location>
        <begin position="262"/>
        <end position="352"/>
    </location>
</feature>
<accession>A0AAY4EMI2</accession>
<dbReference type="PANTHER" id="PTHR48483:SF1">
    <property type="entry name" value="INTERLEUKIN-12 RECEPTOR SUBUNIT BETA-1-RELATED"/>
    <property type="match status" value="1"/>
</dbReference>
<evidence type="ECO:0000313" key="3">
    <source>
        <dbReference type="Proteomes" id="UP000694580"/>
    </source>
</evidence>
<dbReference type="Pfam" id="PF00041">
    <property type="entry name" value="fn3"/>
    <property type="match status" value="1"/>
</dbReference>
<organism evidence="2 3">
    <name type="scientific">Denticeps clupeoides</name>
    <name type="common">denticle herring</name>
    <dbReference type="NCBI Taxonomy" id="299321"/>
    <lineage>
        <taxon>Eukaryota</taxon>
        <taxon>Metazoa</taxon>
        <taxon>Chordata</taxon>
        <taxon>Craniata</taxon>
        <taxon>Vertebrata</taxon>
        <taxon>Euteleostomi</taxon>
        <taxon>Actinopterygii</taxon>
        <taxon>Neopterygii</taxon>
        <taxon>Teleostei</taxon>
        <taxon>Clupei</taxon>
        <taxon>Clupeiformes</taxon>
        <taxon>Denticipitoidei</taxon>
        <taxon>Denticipitidae</taxon>
        <taxon>Denticeps</taxon>
    </lineage>
</organism>
<dbReference type="PROSITE" id="PS50853">
    <property type="entry name" value="FN3"/>
    <property type="match status" value="1"/>
</dbReference>
<keyword evidence="3" id="KW-1185">Reference proteome</keyword>
<dbReference type="Proteomes" id="UP000694580">
    <property type="component" value="Chromosome 13"/>
</dbReference>
<reference evidence="2 3" key="1">
    <citation type="submission" date="2020-06" db="EMBL/GenBank/DDBJ databases">
        <authorList>
            <consortium name="Wellcome Sanger Institute Data Sharing"/>
        </authorList>
    </citation>
    <scope>NUCLEOTIDE SEQUENCE [LARGE SCALE GENOMIC DNA]</scope>
</reference>
<dbReference type="CDD" id="cd00063">
    <property type="entry name" value="FN3"/>
    <property type="match status" value="1"/>
</dbReference>
<reference evidence="2" key="2">
    <citation type="submission" date="2025-08" db="UniProtKB">
        <authorList>
            <consortium name="Ensembl"/>
        </authorList>
    </citation>
    <scope>IDENTIFICATION</scope>
</reference>
<dbReference type="Ensembl" id="ENSDCDT00010069275.1">
    <property type="protein sequence ID" value="ENSDCDP00010058573.1"/>
    <property type="gene ID" value="ENSDCDG00010032913.1"/>
</dbReference>
<dbReference type="InterPro" id="IPR053073">
    <property type="entry name" value="IL11/IL27_subunit_beta"/>
</dbReference>
<evidence type="ECO:0000313" key="2">
    <source>
        <dbReference type="Ensembl" id="ENSDCDP00010058573.1"/>
    </source>
</evidence>
<dbReference type="SUPFAM" id="SSF49265">
    <property type="entry name" value="Fibronectin type III"/>
    <property type="match status" value="1"/>
</dbReference>
<sequence length="355" mass="40275">MAVKYNAPKISTVSRSFGVLSVQCEKAEDKAAEYGIRYREAGEDHKAWVNVRLDSFKINLQNDLMYILEIRRRAKHIQHALWSKWTPISVPVEIRDPLTVTWHEEPHNLKGTRTIVLTWNPPANKSCLGGVKYNLSFFTCPCKKRERNVTITTTEYRLNVTYSSVKVSLYAINQMGSSRTEVNIPHVQLLESKCAYSPGCAISWGSGVSKETDPKLCVKTDRVISDLEEDFVRYYFFVHDRYERTHRTVFMCPVYRKQAASPPQNININVTTQTAEVCWDPIPVQQQRGFLKHYLIWISGDVLISEKVPPSQLCIPLENLTPGTEYNISVAGETAKGHGPNGTKTFQTLAEGATC</sequence>
<dbReference type="InterPro" id="IPR036116">
    <property type="entry name" value="FN3_sf"/>
</dbReference>